<evidence type="ECO:0000313" key="3">
    <source>
        <dbReference type="EMBL" id="NIE45056.1"/>
    </source>
</evidence>
<sequence length="123" mass="13465">MKAIVALVFVVVGIQHVSYCYPDIEYLGNGTVLQRFLNFVPGTGETEHTIASLTGQLPPEWQNVTSKRSNLLEIAKKLNLTTLVEAVIKVGLGGLLNHEGPFTLFGPTNEAFERHPTPASMFL</sequence>
<dbReference type="PROSITE" id="PS50213">
    <property type="entry name" value="FAS1"/>
    <property type="match status" value="1"/>
</dbReference>
<dbReference type="Gene3D" id="2.30.180.10">
    <property type="entry name" value="FAS1 domain"/>
    <property type="match status" value="1"/>
</dbReference>
<keyword evidence="1" id="KW-0732">Signal</keyword>
<evidence type="ECO:0000256" key="1">
    <source>
        <dbReference type="SAM" id="SignalP"/>
    </source>
</evidence>
<dbReference type="SUPFAM" id="SSF82153">
    <property type="entry name" value="FAS1 domain"/>
    <property type="match status" value="1"/>
</dbReference>
<dbReference type="VEuPathDB" id="VectorBase:LOC119175549"/>
<dbReference type="EMBL" id="GIKN01002783">
    <property type="protein sequence ID" value="NIE45056.1"/>
    <property type="molecule type" value="Transcribed_RNA"/>
</dbReference>
<evidence type="ECO:0000259" key="2">
    <source>
        <dbReference type="PROSITE" id="PS50213"/>
    </source>
</evidence>
<feature type="domain" description="FAS1" evidence="2">
    <location>
        <begin position="67"/>
        <end position="123"/>
    </location>
</feature>
<reference evidence="3" key="1">
    <citation type="submission" date="2020-03" db="EMBL/GenBank/DDBJ databases">
        <title>A transcriptome and proteome of the tick Rhipicephalus microplus shaped by the genetic composition of its hosts and developmental stage.</title>
        <authorList>
            <person name="Garcia G.R."/>
            <person name="Ribeiro J.M.C."/>
            <person name="Maruyama S.R."/>
            <person name="Gardinasse L.G."/>
            <person name="Nelson K."/>
            <person name="Ferreira B.R."/>
            <person name="Andrade T.G."/>
            <person name="Santos I.K.F.M."/>
        </authorList>
    </citation>
    <scope>NUCLEOTIDE SEQUENCE</scope>
    <source>
        <strain evidence="3">NSGR</strain>
        <tissue evidence="3">Salivary glands</tissue>
    </source>
</reference>
<feature type="signal peptide" evidence="1">
    <location>
        <begin position="1"/>
        <end position="20"/>
    </location>
</feature>
<name>A0A6G5A4D1_RHIMP</name>
<dbReference type="InterPro" id="IPR000782">
    <property type="entry name" value="FAS1_domain"/>
</dbReference>
<dbReference type="AlphaFoldDB" id="A0A6G5A4D1"/>
<dbReference type="Pfam" id="PF02469">
    <property type="entry name" value="Fasciclin"/>
    <property type="match status" value="1"/>
</dbReference>
<feature type="chain" id="PRO_5026208878" evidence="1">
    <location>
        <begin position="21"/>
        <end position="123"/>
    </location>
</feature>
<proteinExistence type="predicted"/>
<dbReference type="OrthoDB" id="286301at2759"/>
<organism evidence="3">
    <name type="scientific">Rhipicephalus microplus</name>
    <name type="common">Cattle tick</name>
    <name type="synonym">Boophilus microplus</name>
    <dbReference type="NCBI Taxonomy" id="6941"/>
    <lineage>
        <taxon>Eukaryota</taxon>
        <taxon>Metazoa</taxon>
        <taxon>Ecdysozoa</taxon>
        <taxon>Arthropoda</taxon>
        <taxon>Chelicerata</taxon>
        <taxon>Arachnida</taxon>
        <taxon>Acari</taxon>
        <taxon>Parasitiformes</taxon>
        <taxon>Ixodida</taxon>
        <taxon>Ixodoidea</taxon>
        <taxon>Ixodidae</taxon>
        <taxon>Rhipicephalinae</taxon>
        <taxon>Rhipicephalus</taxon>
        <taxon>Boophilus</taxon>
    </lineage>
</organism>
<dbReference type="InterPro" id="IPR036378">
    <property type="entry name" value="FAS1_dom_sf"/>
</dbReference>
<protein>
    <submittedName>
        <fullName evidence="3">Putative secreted protein</fullName>
    </submittedName>
</protein>
<accession>A0A6G5A4D1</accession>